<dbReference type="PANTHER" id="PTHR30465">
    <property type="entry name" value="INNER MEMBRANE ABC TRANSPORTER"/>
    <property type="match status" value="1"/>
</dbReference>
<proteinExistence type="inferred from homology"/>
<comment type="subcellular location">
    <subcellularLocation>
        <location evidence="1 7">Cell membrane</location>
        <topology evidence="1 7">Multi-pass membrane protein</topology>
    </subcellularLocation>
</comment>
<keyword evidence="2 7" id="KW-0813">Transport</keyword>
<evidence type="ECO:0000313" key="10">
    <source>
        <dbReference type="Proteomes" id="UP000289856"/>
    </source>
</evidence>
<evidence type="ECO:0000256" key="6">
    <source>
        <dbReference type="ARBA" id="ARBA00023136"/>
    </source>
</evidence>
<dbReference type="PANTHER" id="PTHR30465:SF74">
    <property type="entry name" value="OLIGOPEPTIDE TRANSPORT SYSTEM PERMEASE PROTEIN OPPB"/>
    <property type="match status" value="1"/>
</dbReference>
<gene>
    <name evidence="9" type="primary">oppB_1</name>
    <name evidence="9" type="ORF">KCTCHS21_46160</name>
</gene>
<keyword evidence="5 7" id="KW-1133">Transmembrane helix</keyword>
<feature type="transmembrane region" description="Helical" evidence="7">
    <location>
        <begin position="134"/>
        <end position="155"/>
    </location>
</feature>
<keyword evidence="10" id="KW-1185">Reference proteome</keyword>
<evidence type="ECO:0000256" key="5">
    <source>
        <dbReference type="ARBA" id="ARBA00022989"/>
    </source>
</evidence>
<dbReference type="GO" id="GO:0005886">
    <property type="term" value="C:plasma membrane"/>
    <property type="evidence" value="ECO:0007669"/>
    <property type="project" value="UniProtKB-SubCell"/>
</dbReference>
<dbReference type="Proteomes" id="UP000289856">
    <property type="component" value="Chromosome"/>
</dbReference>
<dbReference type="GO" id="GO:0055085">
    <property type="term" value="P:transmembrane transport"/>
    <property type="evidence" value="ECO:0007669"/>
    <property type="project" value="InterPro"/>
</dbReference>
<feature type="transmembrane region" description="Helical" evidence="7">
    <location>
        <begin position="9"/>
        <end position="30"/>
    </location>
</feature>
<dbReference type="KEGG" id="cohn:KCTCHS21_46160"/>
<dbReference type="AlphaFoldDB" id="A0A3T1DAT1"/>
<dbReference type="Pfam" id="PF19300">
    <property type="entry name" value="BPD_transp_1_N"/>
    <property type="match status" value="1"/>
</dbReference>
<dbReference type="CDD" id="cd06261">
    <property type="entry name" value="TM_PBP2"/>
    <property type="match status" value="1"/>
</dbReference>
<keyword evidence="3" id="KW-1003">Cell membrane</keyword>
<keyword evidence="4 7" id="KW-0812">Transmembrane</keyword>
<accession>A0A3T1DAT1</accession>
<evidence type="ECO:0000259" key="8">
    <source>
        <dbReference type="PROSITE" id="PS50928"/>
    </source>
</evidence>
<organism evidence="9 10">
    <name type="scientific">Cohnella abietis</name>
    <dbReference type="NCBI Taxonomy" id="2507935"/>
    <lineage>
        <taxon>Bacteria</taxon>
        <taxon>Bacillati</taxon>
        <taxon>Bacillota</taxon>
        <taxon>Bacilli</taxon>
        <taxon>Bacillales</taxon>
        <taxon>Paenibacillaceae</taxon>
        <taxon>Cohnella</taxon>
    </lineage>
</organism>
<feature type="transmembrane region" description="Helical" evidence="7">
    <location>
        <begin position="97"/>
        <end position="122"/>
    </location>
</feature>
<evidence type="ECO:0000313" key="9">
    <source>
        <dbReference type="EMBL" id="BBI35217.1"/>
    </source>
</evidence>
<dbReference type="PROSITE" id="PS50928">
    <property type="entry name" value="ABC_TM1"/>
    <property type="match status" value="1"/>
</dbReference>
<dbReference type="SUPFAM" id="SSF161098">
    <property type="entry name" value="MetI-like"/>
    <property type="match status" value="1"/>
</dbReference>
<sequence length="309" mass="34068">MLSYSIKRIGYMLIVTFVVITITFFLIHMIPGDPIQAMVQDLPEETRGVYLKVYGFDQPLYVQYIKYMKQLVVGDLGQSLRYPGRTVSHIITTYAPISAAVGGIALAIGFVVGIILGVIAALKLNRWSDRTIMILALAGTTLPVFVAATLLQYVLTVVWPIFPTTGWGGIEYMVLPVICMCADPIASYARYMRSSVLDVTNQDYILTAQAKGVSDFRIVTHHVLRNSLIPCLTMLGTSVSGIFAGSFIVETIFAIPGLGSYFISAINDRDYSMVLGLNVVFTGIYIITVLLTDIVISIVDPRIRFEKNI</sequence>
<evidence type="ECO:0000256" key="7">
    <source>
        <dbReference type="RuleBase" id="RU363032"/>
    </source>
</evidence>
<evidence type="ECO:0000256" key="1">
    <source>
        <dbReference type="ARBA" id="ARBA00004651"/>
    </source>
</evidence>
<evidence type="ECO:0000256" key="3">
    <source>
        <dbReference type="ARBA" id="ARBA00022475"/>
    </source>
</evidence>
<feature type="transmembrane region" description="Helical" evidence="7">
    <location>
        <begin position="242"/>
        <end position="263"/>
    </location>
</feature>
<keyword evidence="6 7" id="KW-0472">Membrane</keyword>
<protein>
    <submittedName>
        <fullName evidence="9">Peptide ABC transporter permease</fullName>
    </submittedName>
</protein>
<reference evidence="9 10" key="1">
    <citation type="submission" date="2019-01" db="EMBL/GenBank/DDBJ databases">
        <title>Complete genome sequence of Cohnella hallensis HS21 isolated from Korean fir (Abies koreana) rhizospheric soil.</title>
        <authorList>
            <person name="Jiang L."/>
            <person name="Kang S.W."/>
            <person name="Kim S."/>
            <person name="Jung J."/>
            <person name="Kim C.Y."/>
            <person name="Kim D.H."/>
            <person name="Kim S.W."/>
            <person name="Lee J."/>
        </authorList>
    </citation>
    <scope>NUCLEOTIDE SEQUENCE [LARGE SCALE GENOMIC DNA]</scope>
    <source>
        <strain evidence="9 10">HS21</strain>
    </source>
</reference>
<dbReference type="OrthoDB" id="24153at2"/>
<dbReference type="Pfam" id="PF00528">
    <property type="entry name" value="BPD_transp_1"/>
    <property type="match status" value="1"/>
</dbReference>
<feature type="transmembrane region" description="Helical" evidence="7">
    <location>
        <begin position="275"/>
        <end position="299"/>
    </location>
</feature>
<dbReference type="Gene3D" id="1.10.3720.10">
    <property type="entry name" value="MetI-like"/>
    <property type="match status" value="1"/>
</dbReference>
<comment type="similarity">
    <text evidence="7">Belongs to the binding-protein-dependent transport system permease family.</text>
</comment>
<dbReference type="InterPro" id="IPR035906">
    <property type="entry name" value="MetI-like_sf"/>
</dbReference>
<dbReference type="RefSeq" id="WP_130613685.1">
    <property type="nucleotide sequence ID" value="NZ_AP019400.1"/>
</dbReference>
<dbReference type="InterPro" id="IPR045621">
    <property type="entry name" value="BPD_transp_1_N"/>
</dbReference>
<name>A0A3T1DAT1_9BACL</name>
<evidence type="ECO:0000256" key="2">
    <source>
        <dbReference type="ARBA" id="ARBA00022448"/>
    </source>
</evidence>
<feature type="domain" description="ABC transmembrane type-1" evidence="8">
    <location>
        <begin position="95"/>
        <end position="296"/>
    </location>
</feature>
<dbReference type="EMBL" id="AP019400">
    <property type="protein sequence ID" value="BBI35217.1"/>
    <property type="molecule type" value="Genomic_DNA"/>
</dbReference>
<evidence type="ECO:0000256" key="4">
    <source>
        <dbReference type="ARBA" id="ARBA00022692"/>
    </source>
</evidence>
<dbReference type="InterPro" id="IPR000515">
    <property type="entry name" value="MetI-like"/>
</dbReference>